<evidence type="ECO:0000313" key="3">
    <source>
        <dbReference type="Proteomes" id="UP000033434"/>
    </source>
</evidence>
<keyword evidence="1" id="KW-0812">Transmembrane</keyword>
<dbReference type="PATRIC" id="fig|1129367.4.peg.2901"/>
<feature type="transmembrane region" description="Helical" evidence="1">
    <location>
        <begin position="61"/>
        <end position="80"/>
    </location>
</feature>
<feature type="transmembrane region" description="Helical" evidence="1">
    <location>
        <begin position="124"/>
        <end position="143"/>
    </location>
</feature>
<organism evidence="2 3">
    <name type="scientific">Pseudoalteromonas luteoviolacea S4054</name>
    <dbReference type="NCBI Taxonomy" id="1129367"/>
    <lineage>
        <taxon>Bacteria</taxon>
        <taxon>Pseudomonadati</taxon>
        <taxon>Pseudomonadota</taxon>
        <taxon>Gammaproteobacteria</taxon>
        <taxon>Alteromonadales</taxon>
        <taxon>Pseudoalteromonadaceae</taxon>
        <taxon>Pseudoalteromonas</taxon>
    </lineage>
</organism>
<evidence type="ECO:0000313" key="2">
    <source>
        <dbReference type="EMBL" id="KKE83220.1"/>
    </source>
</evidence>
<feature type="transmembrane region" description="Helical" evidence="1">
    <location>
        <begin position="21"/>
        <end position="41"/>
    </location>
</feature>
<evidence type="ECO:0008006" key="4">
    <source>
        <dbReference type="Google" id="ProtNLM"/>
    </source>
</evidence>
<dbReference type="AlphaFoldDB" id="A0A0F6AAK4"/>
<keyword evidence="1" id="KW-1133">Transmembrane helix</keyword>
<gene>
    <name evidence="2" type="ORF">N479_15360</name>
</gene>
<proteinExistence type="predicted"/>
<dbReference type="Proteomes" id="UP000033434">
    <property type="component" value="Unassembled WGS sequence"/>
</dbReference>
<protein>
    <recommendedName>
        <fullName evidence="4">DUF2919 domain-containing protein</fullName>
    </recommendedName>
</protein>
<sequence length="161" mass="18831">MSKLIGRFGPEYWDKYGVYRTPLGFNLTLLVLLRPFFVWLMSALTWRPDLDIMSLFFPSKTNFLVAISIAAIALLPAVVYSMRRPTSSQKWGRVWRYMRWPMLVAAALDLGWLIMQAASNYYQFSFYLASQIVLVSWVILYLINSRYLTCFFGDWPEPDAK</sequence>
<dbReference type="Pfam" id="PF11143">
    <property type="entry name" value="DUF2919"/>
    <property type="match status" value="1"/>
</dbReference>
<feature type="transmembrane region" description="Helical" evidence="1">
    <location>
        <begin position="100"/>
        <end position="118"/>
    </location>
</feature>
<keyword evidence="1" id="KW-0472">Membrane</keyword>
<name>A0A0F6AAK4_9GAMM</name>
<reference evidence="2 3" key="1">
    <citation type="journal article" date="2015" name="BMC Genomics">
        <title>Genome mining reveals unlocked bioactive potential of marine Gram-negative bacteria.</title>
        <authorList>
            <person name="Machado H."/>
            <person name="Sonnenschein E.C."/>
            <person name="Melchiorsen J."/>
            <person name="Gram L."/>
        </authorList>
    </citation>
    <scope>NUCLEOTIDE SEQUENCE [LARGE SCALE GENOMIC DNA]</scope>
    <source>
        <strain evidence="2 3">S4054</strain>
    </source>
</reference>
<dbReference type="InterPro" id="IPR021318">
    <property type="entry name" value="DUF2919"/>
</dbReference>
<evidence type="ECO:0000256" key="1">
    <source>
        <dbReference type="SAM" id="Phobius"/>
    </source>
</evidence>
<comment type="caution">
    <text evidence="2">The sequence shown here is derived from an EMBL/GenBank/DDBJ whole genome shotgun (WGS) entry which is preliminary data.</text>
</comment>
<accession>A0A0F6AAK4</accession>
<dbReference type="EMBL" id="AUXW01000151">
    <property type="protein sequence ID" value="KKE83220.1"/>
    <property type="molecule type" value="Genomic_DNA"/>
</dbReference>